<dbReference type="InterPro" id="IPR002490">
    <property type="entry name" value="V-ATPase_116kDa_su"/>
</dbReference>
<dbReference type="PANTHER" id="PTHR11629:SF63">
    <property type="entry name" value="V-TYPE PROTON ATPASE SUBUNIT A"/>
    <property type="match status" value="1"/>
</dbReference>
<dbReference type="PIRSF" id="PIRSF001293">
    <property type="entry name" value="ATP6V0A1"/>
    <property type="match status" value="1"/>
</dbReference>
<keyword evidence="7 9" id="KW-0406">Ion transport</keyword>
<dbReference type="InParanoid" id="T1HWI3"/>
<dbReference type="OMA" id="FYLWFFL"/>
<dbReference type="EMBL" id="ACPB03005529">
    <property type="status" value="NOT_ANNOTATED_CDS"/>
    <property type="molecule type" value="Genomic_DNA"/>
</dbReference>
<protein>
    <recommendedName>
        <fullName evidence="9">V-type proton ATPase subunit a</fullName>
    </recommendedName>
</protein>
<dbReference type="Pfam" id="PF01496">
    <property type="entry name" value="V_ATPase_I"/>
    <property type="match status" value="3"/>
</dbReference>
<feature type="transmembrane region" description="Helical" evidence="9">
    <location>
        <begin position="694"/>
        <end position="713"/>
    </location>
</feature>
<evidence type="ECO:0000256" key="9">
    <source>
        <dbReference type="RuleBase" id="RU361189"/>
    </source>
</evidence>
<evidence type="ECO:0000313" key="11">
    <source>
        <dbReference type="Proteomes" id="UP000015103"/>
    </source>
</evidence>
<dbReference type="VEuPathDB" id="VectorBase:RPRC008403"/>
<keyword evidence="3 9" id="KW-0813">Transport</keyword>
<comment type="subcellular location">
    <subcellularLocation>
        <location evidence="1">Membrane</location>
        <topology evidence="1">Multi-pass membrane protein</topology>
    </subcellularLocation>
</comment>
<evidence type="ECO:0000256" key="3">
    <source>
        <dbReference type="ARBA" id="ARBA00022448"/>
    </source>
</evidence>
<dbReference type="PANTHER" id="PTHR11629">
    <property type="entry name" value="VACUOLAR PROTON ATPASES"/>
    <property type="match status" value="1"/>
</dbReference>
<dbReference type="eggNOG" id="KOG2189">
    <property type="taxonomic scope" value="Eukaryota"/>
</dbReference>
<keyword evidence="6 9" id="KW-1133">Transmembrane helix</keyword>
<dbReference type="STRING" id="13249.T1HWI3"/>
<dbReference type="GO" id="GO:0051117">
    <property type="term" value="F:ATPase binding"/>
    <property type="evidence" value="ECO:0007669"/>
    <property type="project" value="TreeGrafter"/>
</dbReference>
<evidence type="ECO:0000256" key="6">
    <source>
        <dbReference type="ARBA" id="ARBA00022989"/>
    </source>
</evidence>
<feature type="transmembrane region" description="Helical" evidence="9">
    <location>
        <begin position="457"/>
        <end position="478"/>
    </location>
</feature>
<dbReference type="GO" id="GO:0046961">
    <property type="term" value="F:proton-transporting ATPase activity, rotational mechanism"/>
    <property type="evidence" value="ECO:0007669"/>
    <property type="project" value="InterPro"/>
</dbReference>
<accession>T1HWI3</accession>
<feature type="transmembrane region" description="Helical" evidence="9">
    <location>
        <begin position="602"/>
        <end position="622"/>
    </location>
</feature>
<evidence type="ECO:0000313" key="10">
    <source>
        <dbReference type="EnsemblMetazoa" id="RPRC008403-PA"/>
    </source>
</evidence>
<dbReference type="InterPro" id="IPR026028">
    <property type="entry name" value="V-type_ATPase_116kDa_su_euka"/>
</dbReference>
<dbReference type="EnsemblMetazoa" id="RPRC008403-RA">
    <property type="protein sequence ID" value="RPRC008403-PA"/>
    <property type="gene ID" value="RPRC008403"/>
</dbReference>
<evidence type="ECO:0000256" key="2">
    <source>
        <dbReference type="ARBA" id="ARBA00009904"/>
    </source>
</evidence>
<keyword evidence="4 9" id="KW-0812">Transmembrane</keyword>
<evidence type="ECO:0000256" key="5">
    <source>
        <dbReference type="ARBA" id="ARBA00022781"/>
    </source>
</evidence>
<feature type="transmembrane region" description="Helical" evidence="9">
    <location>
        <begin position="823"/>
        <end position="843"/>
    </location>
</feature>
<dbReference type="EMBL" id="ACPB03005528">
    <property type="status" value="NOT_ANNOTATED_CDS"/>
    <property type="molecule type" value="Genomic_DNA"/>
</dbReference>
<dbReference type="AlphaFoldDB" id="T1HWI3"/>
<evidence type="ECO:0000256" key="4">
    <source>
        <dbReference type="ARBA" id="ARBA00022692"/>
    </source>
</evidence>
<comment type="similarity">
    <text evidence="2 9">Belongs to the V-ATPase 116 kDa subunit family.</text>
</comment>
<evidence type="ECO:0000256" key="1">
    <source>
        <dbReference type="ARBA" id="ARBA00004141"/>
    </source>
</evidence>
<dbReference type="EMBL" id="ACPB03005530">
    <property type="status" value="NOT_ANNOTATED_CDS"/>
    <property type="molecule type" value="Genomic_DNA"/>
</dbReference>
<comment type="function">
    <text evidence="9">Essential component of the vacuolar proton pump (V-ATPase), a multimeric enzyme that catalyzes the translocation of protons across the membranes. Required for assembly and activity of the V-ATPase.</text>
</comment>
<reference evidence="10" key="1">
    <citation type="submission" date="2015-05" db="UniProtKB">
        <authorList>
            <consortium name="EnsemblMetazoa"/>
        </authorList>
    </citation>
    <scope>IDENTIFICATION</scope>
</reference>
<keyword evidence="11" id="KW-1185">Reference proteome</keyword>
<organism evidence="10 11">
    <name type="scientific">Rhodnius prolixus</name>
    <name type="common">Triatomid bug</name>
    <dbReference type="NCBI Taxonomy" id="13249"/>
    <lineage>
        <taxon>Eukaryota</taxon>
        <taxon>Metazoa</taxon>
        <taxon>Ecdysozoa</taxon>
        <taxon>Arthropoda</taxon>
        <taxon>Hexapoda</taxon>
        <taxon>Insecta</taxon>
        <taxon>Pterygota</taxon>
        <taxon>Neoptera</taxon>
        <taxon>Paraneoptera</taxon>
        <taxon>Hemiptera</taxon>
        <taxon>Heteroptera</taxon>
        <taxon>Panheteroptera</taxon>
        <taxon>Cimicomorpha</taxon>
        <taxon>Reduviidae</taxon>
        <taxon>Triatominae</taxon>
        <taxon>Rhodnius</taxon>
    </lineage>
</organism>
<evidence type="ECO:0000256" key="8">
    <source>
        <dbReference type="ARBA" id="ARBA00023136"/>
    </source>
</evidence>
<dbReference type="HOGENOM" id="CLU_005230_0_0_1"/>
<dbReference type="Proteomes" id="UP000015103">
    <property type="component" value="Unassembled WGS sequence"/>
</dbReference>
<proteinExistence type="inferred from homology"/>
<name>T1HWI3_RHOPR</name>
<dbReference type="GO" id="GO:0007035">
    <property type="term" value="P:vacuolar acidification"/>
    <property type="evidence" value="ECO:0007669"/>
    <property type="project" value="TreeGrafter"/>
</dbReference>
<keyword evidence="5 9" id="KW-0375">Hydrogen ion transport</keyword>
<keyword evidence="8 9" id="KW-0472">Membrane</keyword>
<feature type="transmembrane region" description="Helical" evidence="9">
    <location>
        <begin position="578"/>
        <end position="595"/>
    </location>
</feature>
<dbReference type="GO" id="GO:0005886">
    <property type="term" value="C:plasma membrane"/>
    <property type="evidence" value="ECO:0007669"/>
    <property type="project" value="TreeGrafter"/>
</dbReference>
<dbReference type="FunCoup" id="T1HWI3">
    <property type="interactions" value="860"/>
</dbReference>
<dbReference type="GO" id="GO:0000220">
    <property type="term" value="C:vacuolar proton-transporting V-type ATPase, V0 domain"/>
    <property type="evidence" value="ECO:0007669"/>
    <property type="project" value="InterPro"/>
</dbReference>
<sequence>MGSLFRSEEMTLCQLFLQSEAAYACVSELGELGLVQFRDLNPDVNAFQRKFVNEVRRCDEMERKLRYLEKEIKKDGIPMLDTGENPEAPQPREMIDLEATFEKLENELREVNQNAEALKRNFLELTELKHILRKTQVFFDEGGKGNISSTTRQQMSDPKREEEQNLLGEEWIKSGGGQVLKLGIIFISTLCRLCSLFQEGGLNSTESMTRALISDDSIARQTNAGPVQLGFVAGVILRERIPAFERMLWRACRGNVFLRQAEIEKPLEDPSTGDQVFKSVFIIFFQGDQLKTRVKKICEGFRATLYPCPEAPADRREMAMGVMTRIEDLNTVLGQTQDHRHRVLVAAAKNIKNWFVKVRKIKAIYHTLNLFNLDVTQKCLIAECWVPILDIEAIQLALRRGTERSGSSVPPILNRMDTFEDPPTYNRTNKFTSGFQALIDAYGVANYREINPGESNYVYITIYTAFTIFLLTSCINYINKLYGRLPVTFQGNVLQTLMFVRMNYKYCGFVRTLKLKENETYSARILGKYSRAKNFFNIHWLVGYINSINQTVGNLCMAKVAIFIHFCCYLKLDYSHILSPYTIISFPFLFAVMFGDMGHGALMTAFGAWMMILKSVQCISLFDPLFFPMELKENIFSILHKAAKLMTILPKSLDITTKPYCAPSILITFINMVLFKKSEAFEGCSLNMYGGQQFLQKVLVICAVLCVPWMLLAKPILIMQGQKKEHQLLSNNHVGNENGDLEGAGMTGGNAQADSKQHEKHDLTEIFIHQGIHTIEYVLGSVSHTASYLRLWALSLAHAQLSEVLWNMVLSNGLKFEGWYGGIALWIVFAFWAVLTIGILVLMEGLSAFLHTLRLHWVEFQSKFYSGTGYTFQPFSFEIILDQAASSSEE</sequence>
<evidence type="ECO:0000256" key="7">
    <source>
        <dbReference type="ARBA" id="ARBA00023065"/>
    </source>
</evidence>